<reference evidence="9" key="1">
    <citation type="submission" date="2020-09" db="EMBL/GenBank/DDBJ databases">
        <authorList>
            <person name="Kim M.K."/>
        </authorList>
    </citation>
    <scope>NUCLEOTIDE SEQUENCE</scope>
    <source>
        <strain evidence="9">BT702</strain>
    </source>
</reference>
<keyword evidence="7" id="KW-0998">Cell outer membrane</keyword>
<dbReference type="NCBIfam" id="TIGR01376">
    <property type="entry name" value="POMP_repeat"/>
    <property type="match status" value="1"/>
</dbReference>
<dbReference type="AlphaFoldDB" id="A0A927AVI0"/>
<dbReference type="GO" id="GO:0005576">
    <property type="term" value="C:extracellular region"/>
    <property type="evidence" value="ECO:0007669"/>
    <property type="project" value="UniProtKB-SubCell"/>
</dbReference>
<dbReference type="PANTHER" id="PTHR11319:SF35">
    <property type="entry name" value="OUTER MEMBRANE PROTEIN PMPC-RELATED"/>
    <property type="match status" value="1"/>
</dbReference>
<evidence type="ECO:0000313" key="10">
    <source>
        <dbReference type="Proteomes" id="UP000598820"/>
    </source>
</evidence>
<dbReference type="Proteomes" id="UP000598820">
    <property type="component" value="Unassembled WGS sequence"/>
</dbReference>
<evidence type="ECO:0000256" key="1">
    <source>
        <dbReference type="ARBA" id="ARBA00004196"/>
    </source>
</evidence>
<dbReference type="Pfam" id="PF02415">
    <property type="entry name" value="Chlam_PMP"/>
    <property type="match status" value="2"/>
</dbReference>
<organism evidence="9 10">
    <name type="scientific">Spirosoma profusum</name>
    <dbReference type="NCBI Taxonomy" id="2771354"/>
    <lineage>
        <taxon>Bacteria</taxon>
        <taxon>Pseudomonadati</taxon>
        <taxon>Bacteroidota</taxon>
        <taxon>Cytophagia</taxon>
        <taxon>Cytophagales</taxon>
        <taxon>Cytophagaceae</taxon>
        <taxon>Spirosoma</taxon>
    </lineage>
</organism>
<dbReference type="RefSeq" id="WP_190892391.1">
    <property type="nucleotide sequence ID" value="NZ_JACWZY010000047.1"/>
</dbReference>
<comment type="subcellular location">
    <subcellularLocation>
        <location evidence="1">Cell envelope</location>
    </subcellularLocation>
    <subcellularLocation>
        <location evidence="2">Cell outer membrane</location>
    </subcellularLocation>
    <subcellularLocation>
        <location evidence="3">Secreted</location>
    </subcellularLocation>
</comment>
<evidence type="ECO:0000256" key="7">
    <source>
        <dbReference type="ARBA" id="ARBA00023237"/>
    </source>
</evidence>
<dbReference type="EMBL" id="JACWZY010000047">
    <property type="protein sequence ID" value="MBD2705193.1"/>
    <property type="molecule type" value="Genomic_DNA"/>
</dbReference>
<accession>A0A927AVI0</accession>
<sequence length="957" mass="98568">MPYCYVSSAYWFVSRFILLICLLVGLSSVHLLAQTVRYVKPIASGLSNGSSWNNASPDLQAMINASASGDQVWVASGTYKPTATTDRSISFAMKNGVAIYGGFLGAETNLSQRPAINTTTPSSTTLSGDIGTIGDNSDNSLHVIRNPPGLTTSAILDGFIITSGNANGSITLGPPDNIGGGMLNIGKGAGQVCSPLIRQCVFVANQAGFGGAMHNDGQEGGSSSPVLINCVFLNNTVTNNGGAMINSCDMYSSSRPLLTNCVFQNNTATHHGGAMLNAGTSNPRLTNCSFLSNTAGYSGGAIYGNGDSQLINCVLWNNGGAFTFFNNGTEAAATVSYSLFDASVTYYTSGPGNLTTTNSPFVSGTDTRLAADSPAINTGDPATTSTTGDLTAVSNFDLAGNSRFLGGRIDMGAYEFSTRLYVRASASGANTGQNWTDAFPDLQTALTYSGNQNEIWVAAGTYKPTSTIDRTISFSMKNGVTIFGGFAGTETTLSQRPTIDNTTPSSTTLSGEIGSPSSTTDNSYHVINNPAGLNITAILDGFVITGGNANNNFSDYSGGGMYNNGSGSGQVCSPLIRQCSFVANQAAFGGAVFNNGSLSGNSSPVLTNCVFQSNSAPSAGGALCNLGQGGISNPTLTNCAFQDNTSTQGGAMWNSGYASGICNPQLTNCSFQGNTATRVGGALYNDNSSPVLNNCVFQSNTANGGGALYNNAFMGNSNPLLTNCSFQNNTAQSGGAMINDGDDGPDGTSSPRLTNCSFQANMATVKGGVMYNVGAVGTTRSSPVLINCVVFNNGGANTIVNNNASLTTSYSLFDTSVNGYTSGPGNLIVTTSPFASTTSTQLAPTAHAINTGDPNTTTATVGTTDPAGTPRFAQGRIDMGAFEWGTTCQGLVTSIRAGNWNDPTVWACNVVPISTDIVQLNHVVTLPTSYVAPIKTLRNSNTGKVMYQSGAKVRLGF</sequence>
<evidence type="ECO:0000256" key="4">
    <source>
        <dbReference type="ARBA" id="ARBA00022525"/>
    </source>
</evidence>
<evidence type="ECO:0000256" key="2">
    <source>
        <dbReference type="ARBA" id="ARBA00004442"/>
    </source>
</evidence>
<keyword evidence="10" id="KW-1185">Reference proteome</keyword>
<keyword evidence="6" id="KW-0472">Membrane</keyword>
<evidence type="ECO:0000256" key="6">
    <source>
        <dbReference type="ARBA" id="ARBA00023136"/>
    </source>
</evidence>
<name>A0A927AVI0_9BACT</name>
<dbReference type="InterPro" id="IPR003368">
    <property type="entry name" value="POMP_repeat"/>
</dbReference>
<evidence type="ECO:0000256" key="3">
    <source>
        <dbReference type="ARBA" id="ARBA00004613"/>
    </source>
</evidence>
<keyword evidence="4" id="KW-0964">Secreted</keyword>
<keyword evidence="5" id="KW-0732">Signal</keyword>
<evidence type="ECO:0000256" key="8">
    <source>
        <dbReference type="SAM" id="MobiDB-lite"/>
    </source>
</evidence>
<dbReference type="InterPro" id="IPR059226">
    <property type="entry name" value="Choice_anch_Q_dom"/>
</dbReference>
<evidence type="ECO:0000313" key="9">
    <source>
        <dbReference type="EMBL" id="MBD2705193.1"/>
    </source>
</evidence>
<dbReference type="Gene3D" id="2.160.20.10">
    <property type="entry name" value="Single-stranded right-handed beta-helix, Pectin lyase-like"/>
    <property type="match status" value="2"/>
</dbReference>
<evidence type="ECO:0000256" key="5">
    <source>
        <dbReference type="ARBA" id="ARBA00022729"/>
    </source>
</evidence>
<dbReference type="InterPro" id="IPR011050">
    <property type="entry name" value="Pectin_lyase_fold/virulence"/>
</dbReference>
<comment type="caution">
    <text evidence="9">The sequence shown here is derived from an EMBL/GenBank/DDBJ whole genome shotgun (WGS) entry which is preliminary data.</text>
</comment>
<feature type="region of interest" description="Disordered" evidence="8">
    <location>
        <begin position="493"/>
        <end position="519"/>
    </location>
</feature>
<dbReference type="InterPro" id="IPR006626">
    <property type="entry name" value="PbH1"/>
</dbReference>
<dbReference type="GO" id="GO:0009279">
    <property type="term" value="C:cell outer membrane"/>
    <property type="evidence" value="ECO:0007669"/>
    <property type="project" value="UniProtKB-SubCell"/>
</dbReference>
<dbReference type="PANTHER" id="PTHR11319">
    <property type="entry name" value="G PROTEIN-COUPLED RECEPTOR-RELATED"/>
    <property type="match status" value="1"/>
</dbReference>
<dbReference type="NCBIfam" id="NF041518">
    <property type="entry name" value="choice_anch_Q"/>
    <property type="match status" value="2"/>
</dbReference>
<feature type="compositionally biased region" description="Low complexity" evidence="8">
    <location>
        <begin position="850"/>
        <end position="868"/>
    </location>
</feature>
<protein>
    <submittedName>
        <fullName evidence="9">Uncharacterized protein</fullName>
    </submittedName>
</protein>
<feature type="region of interest" description="Disordered" evidence="8">
    <location>
        <begin position="848"/>
        <end position="868"/>
    </location>
</feature>
<gene>
    <name evidence="9" type="ORF">IC229_31515</name>
</gene>
<dbReference type="SMART" id="SM00710">
    <property type="entry name" value="PbH1"/>
    <property type="match status" value="7"/>
</dbReference>
<proteinExistence type="predicted"/>
<dbReference type="SUPFAM" id="SSF51126">
    <property type="entry name" value="Pectin lyase-like"/>
    <property type="match status" value="3"/>
</dbReference>
<dbReference type="InterPro" id="IPR012334">
    <property type="entry name" value="Pectin_lyas_fold"/>
</dbReference>